<evidence type="ECO:0000259" key="3">
    <source>
        <dbReference type="PROSITE" id="PS50048"/>
    </source>
</evidence>
<dbReference type="EMBL" id="HG529537">
    <property type="protein sequence ID" value="CDI52326.1"/>
    <property type="molecule type" value="Genomic_DNA"/>
</dbReference>
<dbReference type="CDD" id="cd12148">
    <property type="entry name" value="fungal_TF_MHR"/>
    <property type="match status" value="1"/>
</dbReference>
<feature type="compositionally biased region" description="Low complexity" evidence="2">
    <location>
        <begin position="10"/>
        <end position="24"/>
    </location>
</feature>
<dbReference type="InterPro" id="IPR001138">
    <property type="entry name" value="Zn2Cys6_DnaBD"/>
</dbReference>
<proteinExistence type="predicted"/>
<reference evidence="4" key="1">
    <citation type="journal article" date="2014" name="Genome Biol. Evol.">
        <title>Gene Loss Rather Than Gene Gain Is Associated with a Host Jump from Monocots to Dicots in the Smut Fungus Melanopsichium pennsylvanicum.</title>
        <authorList>
            <person name="Sharma R."/>
            <person name="Mishra B."/>
            <person name="Runge F."/>
            <person name="Thines M."/>
        </authorList>
    </citation>
    <scope>NUCLEOTIDE SEQUENCE</scope>
    <source>
        <strain evidence="4">4</strain>
    </source>
</reference>
<dbReference type="SMART" id="SM00066">
    <property type="entry name" value="GAL4"/>
    <property type="match status" value="1"/>
</dbReference>
<dbReference type="InterPro" id="IPR050987">
    <property type="entry name" value="AtrR-like"/>
</dbReference>
<dbReference type="SUPFAM" id="SSF57701">
    <property type="entry name" value="Zn2/Cys6 DNA-binding domain"/>
    <property type="match status" value="1"/>
</dbReference>
<accession>A0A077R0D1</accession>
<dbReference type="AlphaFoldDB" id="A0A077R0D1"/>
<name>A0A077R0D1_9BASI</name>
<dbReference type="PROSITE" id="PS00463">
    <property type="entry name" value="ZN2_CY6_FUNGAL_1"/>
    <property type="match status" value="1"/>
</dbReference>
<feature type="region of interest" description="Disordered" evidence="2">
    <location>
        <begin position="655"/>
        <end position="678"/>
    </location>
</feature>
<dbReference type="GO" id="GO:0008270">
    <property type="term" value="F:zinc ion binding"/>
    <property type="evidence" value="ECO:0007669"/>
    <property type="project" value="InterPro"/>
</dbReference>
<feature type="region of interest" description="Disordered" evidence="2">
    <location>
        <begin position="802"/>
        <end position="826"/>
    </location>
</feature>
<feature type="domain" description="Zn(2)-C6 fungal-type" evidence="3">
    <location>
        <begin position="52"/>
        <end position="81"/>
    </location>
</feature>
<dbReference type="PANTHER" id="PTHR46910:SF1">
    <property type="entry name" value="MISCELLANEOUS ZN(II)2CYS6 TRANSCRIPTION FACTOR (EUROFUNG)-RELATED"/>
    <property type="match status" value="1"/>
</dbReference>
<organism evidence="4">
    <name type="scientific">Melanopsichium pennsylvanicum 4</name>
    <dbReference type="NCBI Taxonomy" id="1398559"/>
    <lineage>
        <taxon>Eukaryota</taxon>
        <taxon>Fungi</taxon>
        <taxon>Dikarya</taxon>
        <taxon>Basidiomycota</taxon>
        <taxon>Ustilaginomycotina</taxon>
        <taxon>Ustilaginomycetes</taxon>
        <taxon>Ustilaginales</taxon>
        <taxon>Ustilaginaceae</taxon>
        <taxon>Melanopsichium</taxon>
    </lineage>
</organism>
<dbReference type="PROSITE" id="PS50048">
    <property type="entry name" value="ZN2_CY6_FUNGAL_2"/>
    <property type="match status" value="1"/>
</dbReference>
<sequence length="826" mass="90014">MYFSSLAAHTPSSDSTSSFQSQTFPSPPPHASVSGSGMFPIGGSARKRVVRACEVCRRKKVKCNGQKPCAHCVAFGEECAYVDVKDRSAYSRRYVEGLEARVVQLETGWERCESRITELEREMAVLLGGTSREWRREAKENLRRASDPVGLRTFEQTRRSAEMPVPLSGFRSMDVELSTDLDSELWFDLSSLSASHLIAEAGAVLQATSQYALPVSFASKILQLKKVQRAPVLTAVQPLVELDLKLDTEVDCKPELKPFPSAANFNILLSSFVSRVHPFWPIVLPSKVREAWRAKSETEMRSSTAAALVFAVMACGAQALVSTSPMIQHAQDSPLELYQQARLRAQHLGDGLDAGGVQVLESVQVHALLAYFCAGHGDASSAFEHNARARSLLISGSMDTIEHLESHPQVHQAITLLDSLILSLLHQLASESPDFLSASPPESSGFDLFHCLNMLSQLCSTSHSVGRTMLSLLQDRPTSNAVDTMRVRTRQQDALLQEWYNKLPFAFGDTPSVNTDPIYAMGSCIAFVLLQFERLRLHIALQKFIGQCGEEASNQDHSRCMQIAKHTIQAFPTVSQNLPPSPWLALYGECLGMSAAFLGLTAVRQIKHNAVGLMTEVESAIAGLKQLERSVSGTEDIRVKLSQLIINARARISDVTGSSESAKGNREPMQSRSSFSQAEASVNGKSKVAILPQSLSCVVDPSPNAQPKITTQSMPSAPPLMSFTAPNQILTNSSNGSATGYDDFWNQSSASSLFFDHSPPPSAILSSVSNQQSSSIVPALEPHQHAMMADLLTLISQNESQNRACTSGPYKSSQHVSESTSELPLH</sequence>
<dbReference type="CDD" id="cd00067">
    <property type="entry name" value="GAL4"/>
    <property type="match status" value="1"/>
</dbReference>
<dbReference type="GO" id="GO:0000981">
    <property type="term" value="F:DNA-binding transcription factor activity, RNA polymerase II-specific"/>
    <property type="evidence" value="ECO:0007669"/>
    <property type="project" value="InterPro"/>
</dbReference>
<evidence type="ECO:0000256" key="1">
    <source>
        <dbReference type="ARBA" id="ARBA00023242"/>
    </source>
</evidence>
<evidence type="ECO:0000313" key="4">
    <source>
        <dbReference type="EMBL" id="CDI52326.1"/>
    </source>
</evidence>
<keyword evidence="1" id="KW-0539">Nucleus</keyword>
<dbReference type="InterPro" id="IPR036864">
    <property type="entry name" value="Zn2-C6_fun-type_DNA-bd_sf"/>
</dbReference>
<dbReference type="PANTHER" id="PTHR46910">
    <property type="entry name" value="TRANSCRIPTION FACTOR PDR1"/>
    <property type="match status" value="1"/>
</dbReference>
<evidence type="ECO:0000256" key="2">
    <source>
        <dbReference type="SAM" id="MobiDB-lite"/>
    </source>
</evidence>
<dbReference type="Gene3D" id="4.10.240.10">
    <property type="entry name" value="Zn(2)-C6 fungal-type DNA-binding domain"/>
    <property type="match status" value="1"/>
</dbReference>
<feature type="region of interest" description="Disordered" evidence="2">
    <location>
        <begin position="1"/>
        <end position="38"/>
    </location>
</feature>
<dbReference type="Pfam" id="PF00172">
    <property type="entry name" value="Zn_clus"/>
    <property type="match status" value="1"/>
</dbReference>
<protein>
    <submittedName>
        <fullName evidence="4">Fungal specific transcription factor domain-containing protein</fullName>
    </submittedName>
</protein>